<dbReference type="Proteomes" id="UP000255505">
    <property type="component" value="Plasmid III"/>
</dbReference>
<geneLocation type="plasmid" evidence="2">
    <name>III</name>
</geneLocation>
<name>A0A375IT31_9BURK</name>
<protein>
    <submittedName>
        <fullName evidence="2">Uncharacterized protein</fullName>
    </submittedName>
</protein>
<organism evidence="2 3">
    <name type="scientific">Cupriavidus taiwanensis</name>
    <dbReference type="NCBI Taxonomy" id="164546"/>
    <lineage>
        <taxon>Bacteria</taxon>
        <taxon>Pseudomonadati</taxon>
        <taxon>Pseudomonadota</taxon>
        <taxon>Betaproteobacteria</taxon>
        <taxon>Burkholderiales</taxon>
        <taxon>Burkholderiaceae</taxon>
        <taxon>Cupriavidus</taxon>
    </lineage>
</organism>
<dbReference type="Proteomes" id="UP000255505">
    <property type="component" value="Unassembled WGS sequence"/>
</dbReference>
<dbReference type="EMBL" id="LT991978">
    <property type="protein sequence ID" value="SPK77747.1"/>
    <property type="molecule type" value="Genomic_DNA"/>
</dbReference>
<evidence type="ECO:0000313" key="2">
    <source>
        <dbReference type="EMBL" id="SPK77747.1"/>
    </source>
</evidence>
<keyword evidence="2" id="KW-0614">Plasmid</keyword>
<reference evidence="2 3" key="1">
    <citation type="submission" date="2018-01" db="EMBL/GenBank/DDBJ databases">
        <authorList>
            <person name="Gaut B.S."/>
            <person name="Morton B.R."/>
            <person name="Clegg M.T."/>
            <person name="Duvall M.R."/>
        </authorList>
    </citation>
    <scope>NUCLEOTIDE SEQUENCE [LARGE SCALE GENOMIC DNA]</scope>
    <source>
        <strain evidence="2">Cupriavidus taiwanensis LMG 19425</strain>
        <plasmid evidence="3">Plasmid iii</plasmid>
    </source>
</reference>
<sequence>MTASDAHVCSLLHVPGPAVAACSENAPSIVARVTNPVAKYRQRFLSIVSPFFDFFESQQCPDPRGLQQAGSHFKDNCLIYDRLSLRL</sequence>
<proteinExistence type="predicted"/>
<gene>
    <name evidence="2" type="ORF">CT19425_P70087</name>
    <name evidence="1" type="ORF">CT19425_U610033</name>
</gene>
<evidence type="ECO:0000313" key="3">
    <source>
        <dbReference type="Proteomes" id="UP000255505"/>
    </source>
</evidence>
<dbReference type="AlphaFoldDB" id="A0A375IT31"/>
<dbReference type="EMBL" id="OOEF01000058">
    <property type="protein sequence ID" value="SPK70637.1"/>
    <property type="molecule type" value="Genomic_DNA"/>
</dbReference>
<evidence type="ECO:0000313" key="1">
    <source>
        <dbReference type="EMBL" id="SPK70637.1"/>
    </source>
</evidence>
<accession>A0A375IT31</accession>